<feature type="domain" description="Chorismate-utilising enzyme C-terminal" evidence="6">
    <location>
        <begin position="180"/>
        <end position="434"/>
    </location>
</feature>
<comment type="caution">
    <text evidence="8">The sequence shown here is derived from an EMBL/GenBank/DDBJ whole genome shotgun (WGS) entry which is preliminary data.</text>
</comment>
<dbReference type="SUPFAM" id="SSF56322">
    <property type="entry name" value="ADC synthase"/>
    <property type="match status" value="1"/>
</dbReference>
<dbReference type="InterPro" id="IPR005801">
    <property type="entry name" value="ADC_synthase"/>
</dbReference>
<comment type="similarity">
    <text evidence="2">Belongs to the isochorismate synthase family.</text>
</comment>
<name>A0A365YCW9_9MICC</name>
<dbReference type="EMBL" id="POAF01000005">
    <property type="protein sequence ID" value="RBM00541.1"/>
    <property type="molecule type" value="Genomic_DNA"/>
</dbReference>
<dbReference type="InterPro" id="IPR004561">
    <property type="entry name" value="IsoChor_synthase"/>
</dbReference>
<dbReference type="Proteomes" id="UP000252167">
    <property type="component" value="Unassembled WGS sequence"/>
</dbReference>
<evidence type="ECO:0000313" key="8">
    <source>
        <dbReference type="EMBL" id="RBM00541.1"/>
    </source>
</evidence>
<accession>A0A365YCW9</accession>
<comment type="catalytic activity">
    <reaction evidence="1">
        <text>chorismate = isochorismate</text>
        <dbReference type="Rhea" id="RHEA:18985"/>
        <dbReference type="ChEBI" id="CHEBI:29748"/>
        <dbReference type="ChEBI" id="CHEBI:29780"/>
        <dbReference type="EC" id="5.4.4.2"/>
    </reaction>
</comment>
<dbReference type="GO" id="GO:0008909">
    <property type="term" value="F:isochorismate synthase activity"/>
    <property type="evidence" value="ECO:0007669"/>
    <property type="project" value="UniProtKB-EC"/>
</dbReference>
<evidence type="ECO:0000313" key="9">
    <source>
        <dbReference type="Proteomes" id="UP000252167"/>
    </source>
</evidence>
<dbReference type="RefSeq" id="WP_052772449.1">
    <property type="nucleotide sequence ID" value="NZ_CM125969.1"/>
</dbReference>
<dbReference type="PANTHER" id="PTHR42839">
    <property type="entry name" value="ISOCHORISMATE SYNTHASE ENTC"/>
    <property type="match status" value="1"/>
</dbReference>
<dbReference type="EC" id="5.4.4.2" evidence="3"/>
<dbReference type="EMBL" id="WYDN01000009">
    <property type="protein sequence ID" value="NAZ16637.1"/>
    <property type="molecule type" value="Genomic_DNA"/>
</dbReference>
<sequence>MSADSSVLGASGLHASAPALTSITFEYEGASEHLISDSLRHGSMVWTRRGRGLVGFGTAARLTTRGEQRFVEARTWFAQLLSQAQITDPINRPGSGLIAFGSFAFSFTSAFDSRLVIPQIVLGQDDEKSWITVTGSAEQLAGLTLDSALERARAAKDEAALAPTTQGEIELTSGQLTAGAYLDAVRQALGTFSESGISKLVLARDIMARSTTPIDLSHVVTALTERYGNCWTYSVDGLVGATPEMLVRVTNGLAEARVLAGTLDRATEGADAPDFAKRRLFDDPKQRHEHQLAIDSLTEALNPISHGMKSPDEPFILQLPNVWHLASDVRAELRPDERGALPSALDIAEIFHPTAAVCGTPTKQAGAVLRQLEGLDRGPYAGPVGWVDSRGDGEFGIALRGGILEDANHMRLYAGCGIVPGSVPEDELAESWAKMRPMRQALGAE</sequence>
<evidence type="ECO:0000313" key="7">
    <source>
        <dbReference type="EMBL" id="NAZ16637.1"/>
    </source>
</evidence>
<organism evidence="8 9">
    <name type="scientific">Glutamicibacter soli</name>
    <dbReference type="NCBI Taxonomy" id="453836"/>
    <lineage>
        <taxon>Bacteria</taxon>
        <taxon>Bacillati</taxon>
        <taxon>Actinomycetota</taxon>
        <taxon>Actinomycetes</taxon>
        <taxon>Micrococcales</taxon>
        <taxon>Micrococcaceae</taxon>
        <taxon>Glutamicibacter</taxon>
    </lineage>
</organism>
<dbReference type="Gene3D" id="3.60.120.10">
    <property type="entry name" value="Anthranilate synthase"/>
    <property type="match status" value="1"/>
</dbReference>
<reference evidence="7 10" key="2">
    <citation type="submission" date="2020-01" db="EMBL/GenBank/DDBJ databases">
        <title>Glutamicibacter soli M275.</title>
        <authorList>
            <person name="Meng X."/>
        </authorList>
    </citation>
    <scope>NUCLEOTIDE SEQUENCE [LARGE SCALE GENOMIC DNA]</scope>
    <source>
        <strain evidence="7 10">M275</strain>
    </source>
</reference>
<evidence type="ECO:0000259" key="6">
    <source>
        <dbReference type="Pfam" id="PF00425"/>
    </source>
</evidence>
<evidence type="ECO:0000256" key="1">
    <source>
        <dbReference type="ARBA" id="ARBA00000799"/>
    </source>
</evidence>
<dbReference type="AlphaFoldDB" id="A0A365YCW9"/>
<protein>
    <recommendedName>
        <fullName evidence="3">isochorismate synthase</fullName>
        <ecNumber evidence="3">5.4.4.2</ecNumber>
    </recommendedName>
    <alternativeName>
        <fullName evidence="5">Isochorismate mutase</fullName>
    </alternativeName>
</protein>
<reference evidence="8 9" key="1">
    <citation type="submission" date="2018-01" db="EMBL/GenBank/DDBJ databases">
        <title>Glutamicibacter soli strain NHPC-3 Whole genome sequence and assembly.</title>
        <authorList>
            <person name="Choudhury P."/>
            <person name="Gupta D."/>
            <person name="Sengupta K."/>
            <person name="Jawed A."/>
            <person name="Sultana N."/>
            <person name="Saha P."/>
        </authorList>
    </citation>
    <scope>NUCLEOTIDE SEQUENCE [LARGE SCALE GENOMIC DNA]</scope>
    <source>
        <strain evidence="8 9">NHPC-3</strain>
    </source>
</reference>
<dbReference type="InterPro" id="IPR015890">
    <property type="entry name" value="Chorismate_C"/>
</dbReference>
<dbReference type="Pfam" id="PF00425">
    <property type="entry name" value="Chorismate_bind"/>
    <property type="match status" value="1"/>
</dbReference>
<dbReference type="PANTHER" id="PTHR42839:SF2">
    <property type="entry name" value="ISOCHORISMATE SYNTHASE ENTC"/>
    <property type="match status" value="1"/>
</dbReference>
<keyword evidence="9" id="KW-1185">Reference proteome</keyword>
<evidence type="ECO:0000256" key="3">
    <source>
        <dbReference type="ARBA" id="ARBA00012824"/>
    </source>
</evidence>
<proteinExistence type="inferred from homology"/>
<evidence type="ECO:0000256" key="4">
    <source>
        <dbReference type="ARBA" id="ARBA00023235"/>
    </source>
</evidence>
<gene>
    <name evidence="8" type="ORF">C1H84_11395</name>
    <name evidence="7" type="ORF">GT020_11280</name>
</gene>
<evidence type="ECO:0000313" key="10">
    <source>
        <dbReference type="Proteomes" id="UP000477543"/>
    </source>
</evidence>
<evidence type="ECO:0000256" key="5">
    <source>
        <dbReference type="ARBA" id="ARBA00041564"/>
    </source>
</evidence>
<dbReference type="NCBIfam" id="TIGR00543">
    <property type="entry name" value="isochor_syn"/>
    <property type="match status" value="1"/>
</dbReference>
<dbReference type="Proteomes" id="UP000477543">
    <property type="component" value="Unassembled WGS sequence"/>
</dbReference>
<keyword evidence="4 7" id="KW-0413">Isomerase</keyword>
<evidence type="ECO:0000256" key="2">
    <source>
        <dbReference type="ARBA" id="ARBA00005297"/>
    </source>
</evidence>